<evidence type="ECO:0000313" key="1">
    <source>
        <dbReference type="EMBL" id="PKB97127.1"/>
    </source>
</evidence>
<organism evidence="1 2">
    <name type="scientific">Rhizophagus irregularis</name>
    <dbReference type="NCBI Taxonomy" id="588596"/>
    <lineage>
        <taxon>Eukaryota</taxon>
        <taxon>Fungi</taxon>
        <taxon>Fungi incertae sedis</taxon>
        <taxon>Mucoromycota</taxon>
        <taxon>Glomeromycotina</taxon>
        <taxon>Glomeromycetes</taxon>
        <taxon>Glomerales</taxon>
        <taxon>Glomeraceae</taxon>
        <taxon>Rhizophagus</taxon>
    </lineage>
</organism>
<dbReference type="Proteomes" id="UP000232722">
    <property type="component" value="Unassembled WGS sequence"/>
</dbReference>
<reference evidence="1 2" key="2">
    <citation type="submission" date="2017-09" db="EMBL/GenBank/DDBJ databases">
        <title>Extensive intraspecific genome diversity in a model arbuscular mycorrhizal fungus.</title>
        <authorList>
            <person name="Chen E.C."/>
            <person name="Morin E."/>
            <person name="Beaudet D."/>
            <person name="Noel J."/>
            <person name="Ndikumana S."/>
            <person name="Charron P."/>
            <person name="St-Onge C."/>
            <person name="Giorgi J."/>
            <person name="Grigoriev I.V."/>
            <person name="Roux C."/>
            <person name="Martin F.M."/>
            <person name="Corradi N."/>
        </authorList>
    </citation>
    <scope>NUCLEOTIDE SEQUENCE [LARGE SCALE GENOMIC DNA]</scope>
    <source>
        <strain evidence="1 2">A5</strain>
    </source>
</reference>
<proteinExistence type="predicted"/>
<evidence type="ECO:0000313" key="2">
    <source>
        <dbReference type="Proteomes" id="UP000232722"/>
    </source>
</evidence>
<dbReference type="EMBL" id="LLXJ01003400">
    <property type="protein sequence ID" value="PKB97127.1"/>
    <property type="molecule type" value="Genomic_DNA"/>
</dbReference>
<comment type="caution">
    <text evidence="1">The sequence shown here is derived from an EMBL/GenBank/DDBJ whole genome shotgun (WGS) entry which is preliminary data.</text>
</comment>
<sequence length="195" mass="23296">MNQIERDIKGALDQVQIKKYKHTLPRRNNFSLHIRKQYNQLYQLASFIKKYLQEKELILKDKITFIKANKHLNKEEHLIHMLPLEISSKIEHDRIIALITQLETKIRIQLDKDHSSYHIKYTENDEIKFSNNKTMITNITNSHFQNIGSTNSSDMKYNPLIGFDPYWKQIYEFKSDILQEDIIDFLSSPPYDLVK</sequence>
<name>A0A2N0NRC3_9GLOM</name>
<accession>A0A2N0NRC3</accession>
<reference evidence="1 2" key="1">
    <citation type="submission" date="2016-04" db="EMBL/GenBank/DDBJ databases">
        <title>Genome analyses suggest a sexual origin of heterokaryosis in a supposedly ancient asexual fungus.</title>
        <authorList>
            <person name="Ropars J."/>
            <person name="Sedzielewska K."/>
            <person name="Noel J."/>
            <person name="Charron P."/>
            <person name="Farinelli L."/>
            <person name="Marton T."/>
            <person name="Kruger M."/>
            <person name="Pelin A."/>
            <person name="Brachmann A."/>
            <person name="Corradi N."/>
        </authorList>
    </citation>
    <scope>NUCLEOTIDE SEQUENCE [LARGE SCALE GENOMIC DNA]</scope>
    <source>
        <strain evidence="1 2">A5</strain>
    </source>
</reference>
<gene>
    <name evidence="1" type="ORF">RhiirA5_433685</name>
</gene>
<dbReference type="AlphaFoldDB" id="A0A2N0NRC3"/>
<protein>
    <submittedName>
        <fullName evidence="1">Uncharacterized protein</fullName>
    </submittedName>
</protein>